<organism evidence="2 3">
    <name type="scientific">Aliiroseovarius pelagivivens</name>
    <dbReference type="NCBI Taxonomy" id="1639690"/>
    <lineage>
        <taxon>Bacteria</taxon>
        <taxon>Pseudomonadati</taxon>
        <taxon>Pseudomonadota</taxon>
        <taxon>Alphaproteobacteria</taxon>
        <taxon>Rhodobacterales</taxon>
        <taxon>Paracoccaceae</taxon>
        <taxon>Aliiroseovarius</taxon>
    </lineage>
</organism>
<reference evidence="2 3" key="1">
    <citation type="submission" date="2018-03" db="EMBL/GenBank/DDBJ databases">
        <authorList>
            <person name="Keele B.F."/>
        </authorList>
    </citation>
    <scope>NUCLEOTIDE SEQUENCE [LARGE SCALE GENOMIC DNA]</scope>
    <source>
        <strain evidence="2 3">CECT 8811</strain>
    </source>
</reference>
<dbReference type="RefSeq" id="WP_146184002.1">
    <property type="nucleotide sequence ID" value="NZ_OMOI01000001.1"/>
</dbReference>
<gene>
    <name evidence="2" type="ORF">ALP8811_01548</name>
</gene>
<keyword evidence="1" id="KW-0472">Membrane</keyword>
<protein>
    <recommendedName>
        <fullName evidence="4">Pilus assembly protein</fullName>
    </recommendedName>
</protein>
<keyword evidence="3" id="KW-1185">Reference proteome</keyword>
<evidence type="ECO:0000313" key="3">
    <source>
        <dbReference type="Proteomes" id="UP000244911"/>
    </source>
</evidence>
<proteinExistence type="predicted"/>
<keyword evidence="1" id="KW-1133">Transmembrane helix</keyword>
<evidence type="ECO:0008006" key="4">
    <source>
        <dbReference type="Google" id="ProtNLM"/>
    </source>
</evidence>
<evidence type="ECO:0000256" key="1">
    <source>
        <dbReference type="SAM" id="Phobius"/>
    </source>
</evidence>
<name>A0A2R8AKJ1_9RHOB</name>
<accession>A0A2R8AKJ1</accession>
<dbReference type="EMBL" id="OMOI01000001">
    <property type="protein sequence ID" value="SPF76540.1"/>
    <property type="molecule type" value="Genomic_DNA"/>
</dbReference>
<sequence length="216" mass="24459">MDHTTNAKGIWNRMCSRVADFARTESGTVTVESVIILPLLLFGLQATYAYFEAYRHQSLALKANYAIADYLSRIPAYDQSMVDGLDELFEYMTRSSESSWVRVTVVECKRSATKCNVEIPRKIHVPQPDGTLWNSHGSDGKLRHNNASLRAKLAHHIPKMYNGEHLIVVETSAQFRPTFAGRWTGIYRPEFLHISVTSPREHDTLCWPDEATCAGL</sequence>
<keyword evidence="1" id="KW-0812">Transmembrane</keyword>
<dbReference type="Proteomes" id="UP000244911">
    <property type="component" value="Unassembled WGS sequence"/>
</dbReference>
<dbReference type="OrthoDB" id="7876207at2"/>
<feature type="transmembrane region" description="Helical" evidence="1">
    <location>
        <begin position="33"/>
        <end position="51"/>
    </location>
</feature>
<evidence type="ECO:0000313" key="2">
    <source>
        <dbReference type="EMBL" id="SPF76540.1"/>
    </source>
</evidence>
<dbReference type="AlphaFoldDB" id="A0A2R8AKJ1"/>